<dbReference type="GO" id="GO:0016616">
    <property type="term" value="F:oxidoreductase activity, acting on the CH-OH group of donors, NAD or NADP as acceptor"/>
    <property type="evidence" value="ECO:0007669"/>
    <property type="project" value="InterPro"/>
</dbReference>
<keyword evidence="1 2" id="KW-0560">Oxidoreductase</keyword>
<evidence type="ECO:0000256" key="2">
    <source>
        <dbReference type="RuleBase" id="RU003719"/>
    </source>
</evidence>
<dbReference type="Pfam" id="PF02826">
    <property type="entry name" value="2-Hacid_dh_C"/>
    <property type="match status" value="1"/>
</dbReference>
<dbReference type="InterPro" id="IPR036291">
    <property type="entry name" value="NAD(P)-bd_dom_sf"/>
</dbReference>
<dbReference type="AlphaFoldDB" id="A0A212K2V1"/>
<dbReference type="GO" id="GO:0051287">
    <property type="term" value="F:NAD binding"/>
    <property type="evidence" value="ECO:0007669"/>
    <property type="project" value="InterPro"/>
</dbReference>
<feature type="domain" description="D-isomer specific 2-hydroxyacid dehydrogenase NAD-binding" evidence="4">
    <location>
        <begin position="104"/>
        <end position="284"/>
    </location>
</feature>
<accession>A0A212K2V1</accession>
<name>A0A212K2V1_9DELT</name>
<dbReference type="SUPFAM" id="SSF52283">
    <property type="entry name" value="Formate/glycerate dehydrogenase catalytic domain-like"/>
    <property type="match status" value="1"/>
</dbReference>
<dbReference type="Gene3D" id="3.40.50.720">
    <property type="entry name" value="NAD(P)-binding Rossmann-like Domain"/>
    <property type="match status" value="2"/>
</dbReference>
<comment type="similarity">
    <text evidence="2">Belongs to the D-isomer specific 2-hydroxyacid dehydrogenase family.</text>
</comment>
<evidence type="ECO:0008006" key="6">
    <source>
        <dbReference type="Google" id="ProtNLM"/>
    </source>
</evidence>
<dbReference type="SUPFAM" id="SSF51735">
    <property type="entry name" value="NAD(P)-binding Rossmann-fold domains"/>
    <property type="match status" value="1"/>
</dbReference>
<sequence>MMNVFVRAAIHPDAVAKLQADSRVRAVLWDDPAVAAWEEEADAVILRGLDITGEEIRRAKRLKVIGRHGAGVDSVDLEAAKEKGVKVMNTPFENSQSVAELAVGFMLASGRNIHGATTLVREGKWAEGRKGKGCVELFGGTVGLVGYGRIARMVAAILRTAFSMTVRAYDPFVTEEQWAAMAESVAPCKTVEELFASCDYISIHVPKTKETTGLINAAVFAGARKGLVLVNTARGGVIDEAALYEAMKNGTVRAAASDVFGKEPLDPATPLLSLPNFIATPHYGGATEQCLQRVATKIAEETVAALFDEETSAYRYL</sequence>
<dbReference type="InterPro" id="IPR006140">
    <property type="entry name" value="D-isomer_DH_NAD-bd"/>
</dbReference>
<reference evidence="5" key="1">
    <citation type="submission" date="2016-04" db="EMBL/GenBank/DDBJ databases">
        <authorList>
            <person name="Evans L.H."/>
            <person name="Alamgir A."/>
            <person name="Owens N."/>
            <person name="Weber N.D."/>
            <person name="Virtaneva K."/>
            <person name="Barbian K."/>
            <person name="Babar A."/>
            <person name="Rosenke K."/>
        </authorList>
    </citation>
    <scope>NUCLEOTIDE SEQUENCE</scope>
    <source>
        <strain evidence="5">86</strain>
    </source>
</reference>
<feature type="domain" description="D-isomer specific 2-hydroxyacid dehydrogenase catalytic" evidence="3">
    <location>
        <begin position="9"/>
        <end position="307"/>
    </location>
</feature>
<proteinExistence type="inferred from homology"/>
<dbReference type="InterPro" id="IPR029753">
    <property type="entry name" value="D-isomer_DH_CS"/>
</dbReference>
<evidence type="ECO:0000256" key="1">
    <source>
        <dbReference type="ARBA" id="ARBA00023002"/>
    </source>
</evidence>
<organism evidence="5">
    <name type="scientific">uncultured delta proteobacterium</name>
    <dbReference type="NCBI Taxonomy" id="34034"/>
    <lineage>
        <taxon>Bacteria</taxon>
        <taxon>Deltaproteobacteria</taxon>
        <taxon>environmental samples</taxon>
    </lineage>
</organism>
<dbReference type="CDD" id="cd12173">
    <property type="entry name" value="PGDH_4"/>
    <property type="match status" value="1"/>
</dbReference>
<dbReference type="Pfam" id="PF00389">
    <property type="entry name" value="2-Hacid_dh"/>
    <property type="match status" value="1"/>
</dbReference>
<evidence type="ECO:0000313" key="5">
    <source>
        <dbReference type="EMBL" id="SBW06054.1"/>
    </source>
</evidence>
<protein>
    <recommendedName>
        <fullName evidence="6">D-3-phosphoglycerate dehydrogenase</fullName>
    </recommendedName>
</protein>
<gene>
    <name evidence="5" type="ORF">KL86DPRO_20595</name>
</gene>
<dbReference type="InterPro" id="IPR006139">
    <property type="entry name" value="D-isomer_2_OHA_DH_cat_dom"/>
</dbReference>
<dbReference type="PANTHER" id="PTHR42938:SF47">
    <property type="entry name" value="HYDROXYPYRUVATE REDUCTASE"/>
    <property type="match status" value="1"/>
</dbReference>
<evidence type="ECO:0000259" key="3">
    <source>
        <dbReference type="Pfam" id="PF00389"/>
    </source>
</evidence>
<evidence type="ECO:0000259" key="4">
    <source>
        <dbReference type="Pfam" id="PF02826"/>
    </source>
</evidence>
<dbReference type="EMBL" id="FLUQ01000002">
    <property type="protein sequence ID" value="SBW06054.1"/>
    <property type="molecule type" value="Genomic_DNA"/>
</dbReference>
<dbReference type="PROSITE" id="PS00671">
    <property type="entry name" value="D_2_HYDROXYACID_DH_3"/>
    <property type="match status" value="1"/>
</dbReference>
<dbReference type="PANTHER" id="PTHR42938">
    <property type="entry name" value="FORMATE DEHYDROGENASE 1"/>
    <property type="match status" value="1"/>
</dbReference>